<dbReference type="EMBL" id="AMCI01003870">
    <property type="protein sequence ID" value="EJW99296.1"/>
    <property type="molecule type" value="Genomic_DNA"/>
</dbReference>
<gene>
    <name evidence="1" type="ORF">EVA_12595</name>
</gene>
<comment type="caution">
    <text evidence="1">The sequence shown here is derived from an EMBL/GenBank/DDBJ whole genome shotgun (WGS) entry which is preliminary data.</text>
</comment>
<reference evidence="1" key="1">
    <citation type="journal article" date="2012" name="PLoS ONE">
        <title>Gene sets for utilization of primary and secondary nutrition supplies in the distal gut of endangered iberian lynx.</title>
        <authorList>
            <person name="Alcaide M."/>
            <person name="Messina E."/>
            <person name="Richter M."/>
            <person name="Bargiela R."/>
            <person name="Peplies J."/>
            <person name="Huws S.A."/>
            <person name="Newbold C.J."/>
            <person name="Golyshin P.N."/>
            <person name="Simon M.A."/>
            <person name="Lopez G."/>
            <person name="Yakimov M.M."/>
            <person name="Ferrer M."/>
        </authorList>
    </citation>
    <scope>NUCLEOTIDE SEQUENCE</scope>
</reference>
<sequence>MLCENVIPFRIYSTMWHIGIRRERIFLSLLMESS</sequence>
<organism evidence="1">
    <name type="scientific">gut metagenome</name>
    <dbReference type="NCBI Taxonomy" id="749906"/>
    <lineage>
        <taxon>unclassified sequences</taxon>
        <taxon>metagenomes</taxon>
        <taxon>organismal metagenomes</taxon>
    </lineage>
</organism>
<protein>
    <submittedName>
        <fullName evidence="1">Uncharacterized protein</fullName>
    </submittedName>
</protein>
<proteinExistence type="predicted"/>
<accession>J9FWB7</accession>
<name>J9FWB7_9ZZZZ</name>
<dbReference type="AlphaFoldDB" id="J9FWB7"/>
<evidence type="ECO:0000313" key="1">
    <source>
        <dbReference type="EMBL" id="EJW99296.1"/>
    </source>
</evidence>